<keyword evidence="3" id="KW-0255">Endonuclease</keyword>
<name>A0A840W235_9ACTN</name>
<dbReference type="InterPro" id="IPR012296">
    <property type="entry name" value="Nuclease_put_TT1808"/>
</dbReference>
<dbReference type="Gene3D" id="3.90.1570.10">
    <property type="entry name" value="tt1808, chain A"/>
    <property type="match status" value="1"/>
</dbReference>
<dbReference type="Pfam" id="PF05685">
    <property type="entry name" value="Uma2"/>
    <property type="match status" value="1"/>
</dbReference>
<dbReference type="CDD" id="cd06260">
    <property type="entry name" value="DUF820-like"/>
    <property type="match status" value="1"/>
</dbReference>
<evidence type="ECO:0000313" key="4">
    <source>
        <dbReference type="Proteomes" id="UP000579647"/>
    </source>
</evidence>
<evidence type="ECO:0000256" key="1">
    <source>
        <dbReference type="SAM" id="MobiDB-lite"/>
    </source>
</evidence>
<proteinExistence type="predicted"/>
<feature type="region of interest" description="Disordered" evidence="1">
    <location>
        <begin position="197"/>
        <end position="219"/>
    </location>
</feature>
<accession>A0A840W235</accession>
<keyword evidence="4" id="KW-1185">Reference proteome</keyword>
<gene>
    <name evidence="3" type="ORF">HNR07_001259</name>
</gene>
<reference evidence="3 4" key="1">
    <citation type="submission" date="2020-08" db="EMBL/GenBank/DDBJ databases">
        <title>Sequencing the genomes of 1000 actinobacteria strains.</title>
        <authorList>
            <person name="Klenk H.-P."/>
        </authorList>
    </citation>
    <scope>NUCLEOTIDE SEQUENCE [LARGE SCALE GENOMIC DNA]</scope>
    <source>
        <strain evidence="3 4">DSM 44598</strain>
    </source>
</reference>
<dbReference type="AlphaFoldDB" id="A0A840W235"/>
<dbReference type="GO" id="GO:0004519">
    <property type="term" value="F:endonuclease activity"/>
    <property type="evidence" value="ECO:0007669"/>
    <property type="project" value="UniProtKB-KW"/>
</dbReference>
<evidence type="ECO:0000259" key="2">
    <source>
        <dbReference type="Pfam" id="PF05685"/>
    </source>
</evidence>
<keyword evidence="3" id="KW-0540">Nuclease</keyword>
<dbReference type="InterPro" id="IPR011335">
    <property type="entry name" value="Restrct_endonuc-II-like"/>
</dbReference>
<comment type="caution">
    <text evidence="3">The sequence shown here is derived from an EMBL/GenBank/DDBJ whole genome shotgun (WGS) entry which is preliminary data.</text>
</comment>
<dbReference type="PANTHER" id="PTHR34107:SF2">
    <property type="entry name" value="SLL0888 PROTEIN"/>
    <property type="match status" value="1"/>
</dbReference>
<feature type="domain" description="Putative restriction endonuclease" evidence="2">
    <location>
        <begin position="19"/>
        <end position="178"/>
    </location>
</feature>
<organism evidence="3 4">
    <name type="scientific">Nocardiopsis metallicus</name>
    <dbReference type="NCBI Taxonomy" id="179819"/>
    <lineage>
        <taxon>Bacteria</taxon>
        <taxon>Bacillati</taxon>
        <taxon>Actinomycetota</taxon>
        <taxon>Actinomycetes</taxon>
        <taxon>Streptosporangiales</taxon>
        <taxon>Nocardiopsidaceae</taxon>
        <taxon>Nocardiopsis</taxon>
    </lineage>
</organism>
<dbReference type="InterPro" id="IPR008538">
    <property type="entry name" value="Uma2"/>
</dbReference>
<dbReference type="PANTHER" id="PTHR34107">
    <property type="entry name" value="SLL0198 PROTEIN-RELATED"/>
    <property type="match status" value="1"/>
</dbReference>
<dbReference type="EMBL" id="JACHDO010000001">
    <property type="protein sequence ID" value="MBB5490122.1"/>
    <property type="molecule type" value="Genomic_DNA"/>
</dbReference>
<evidence type="ECO:0000313" key="3">
    <source>
        <dbReference type="EMBL" id="MBB5490122.1"/>
    </source>
</evidence>
<dbReference type="SUPFAM" id="SSF52980">
    <property type="entry name" value="Restriction endonuclease-like"/>
    <property type="match status" value="1"/>
</dbReference>
<protein>
    <submittedName>
        <fullName evidence="3">Uma2 family endonuclease</fullName>
    </submittedName>
</protein>
<dbReference type="RefSeq" id="WP_184363065.1">
    <property type="nucleotide sequence ID" value="NZ_BAAAKM010000095.1"/>
</dbReference>
<keyword evidence="3" id="KW-0378">Hydrolase</keyword>
<dbReference type="Proteomes" id="UP000579647">
    <property type="component" value="Unassembled WGS sequence"/>
</dbReference>
<sequence length="219" mass="24213">MSVMTTGKTDLGPAPLTVDDLQRMPDDGRRYELVDGRLDVSPAPVFLHSRVESRLGFHLSNLAPVECEVITGPGINFNGDRTHHRIPDLVVISADEAESPYLTQPPLLAVEVVSPESVLRDHHTKKHEYAAFGIPSYWVITPDPDGPSIIEMRLKDGEYTEVAAAFDKEVLDTELPFPVKVVPQWLLRADGDWRLHIGGPKEADDAKTAEETKKSESDA</sequence>